<evidence type="ECO:0000256" key="2">
    <source>
        <dbReference type="ARBA" id="ARBA00006415"/>
    </source>
</evidence>
<evidence type="ECO:0000256" key="1">
    <source>
        <dbReference type="ARBA" id="ARBA00004409"/>
    </source>
</evidence>
<evidence type="ECO:0000313" key="16">
    <source>
        <dbReference type="Proteomes" id="UP000006727"/>
    </source>
</evidence>
<evidence type="ECO:0000256" key="9">
    <source>
        <dbReference type="ARBA" id="ARBA00023136"/>
    </source>
</evidence>
<keyword evidence="6 12" id="KW-1133">Transmembrane helix</keyword>
<dbReference type="GO" id="GO:0000139">
    <property type="term" value="C:Golgi membrane"/>
    <property type="evidence" value="ECO:0007669"/>
    <property type="project" value="UniProtKB-SubCell"/>
</dbReference>
<feature type="domain" description="CASP C-terminal" evidence="13">
    <location>
        <begin position="448"/>
        <end position="673"/>
    </location>
</feature>
<protein>
    <recommendedName>
        <fullName evidence="3">Protein CASP</fullName>
    </recommendedName>
</protein>
<dbReference type="InterPro" id="IPR057476">
    <property type="entry name" value="Cux_N"/>
</dbReference>
<feature type="compositionally biased region" description="Basic and acidic residues" evidence="11">
    <location>
        <begin position="474"/>
        <end position="489"/>
    </location>
</feature>
<feature type="transmembrane region" description="Helical" evidence="12">
    <location>
        <begin position="652"/>
        <end position="671"/>
    </location>
</feature>
<dbReference type="PANTHER" id="PTHR14043:SF2">
    <property type="entry name" value="HOMEOBOX PROTEIN CUT"/>
    <property type="match status" value="1"/>
</dbReference>
<keyword evidence="5 12" id="KW-0812">Transmembrane</keyword>
<evidence type="ECO:0000256" key="6">
    <source>
        <dbReference type="ARBA" id="ARBA00022989"/>
    </source>
</evidence>
<evidence type="ECO:0000313" key="15">
    <source>
        <dbReference type="EnsemblPlants" id="Pp3c3_5600V3.8"/>
    </source>
</evidence>
<dbReference type="FunCoup" id="A0A7I4FN74">
    <property type="interactions" value="1961"/>
</dbReference>
<feature type="domain" description="Cux N-terminal" evidence="14">
    <location>
        <begin position="31"/>
        <end position="136"/>
    </location>
</feature>
<dbReference type="OrthoDB" id="10257567at2759"/>
<feature type="compositionally biased region" description="Basic and acidic residues" evidence="11">
    <location>
        <begin position="501"/>
        <end position="516"/>
    </location>
</feature>
<evidence type="ECO:0000256" key="11">
    <source>
        <dbReference type="SAM" id="MobiDB-lite"/>
    </source>
</evidence>
<evidence type="ECO:0000259" key="13">
    <source>
        <dbReference type="Pfam" id="PF08172"/>
    </source>
</evidence>
<dbReference type="Gramene" id="Pp3c3_5600V3.7">
    <property type="protein sequence ID" value="Pp3c3_5600V3.7"/>
    <property type="gene ID" value="Pp3c3_5600"/>
</dbReference>
<keyword evidence="7" id="KW-0333">Golgi apparatus</keyword>
<dbReference type="GO" id="GO:0006891">
    <property type="term" value="P:intra-Golgi vesicle-mediated transport"/>
    <property type="evidence" value="ECO:0007669"/>
    <property type="project" value="InterPro"/>
</dbReference>
<evidence type="ECO:0000256" key="3">
    <source>
        <dbReference type="ARBA" id="ARBA00018691"/>
    </source>
</evidence>
<evidence type="ECO:0000259" key="14">
    <source>
        <dbReference type="Pfam" id="PF25398"/>
    </source>
</evidence>
<dbReference type="Pfam" id="PF08172">
    <property type="entry name" value="CASP_C"/>
    <property type="match status" value="1"/>
</dbReference>
<dbReference type="OMA" id="KNARYSC"/>
<feature type="coiled-coil region" evidence="10">
    <location>
        <begin position="263"/>
        <end position="304"/>
    </location>
</feature>
<dbReference type="Gramene" id="Pp3c3_5600V3.8">
    <property type="protein sequence ID" value="Pp3c3_5600V3.8"/>
    <property type="gene ID" value="Pp3c3_5600"/>
</dbReference>
<dbReference type="KEGG" id="ppp:112280090"/>
<feature type="coiled-coil region" evidence="10">
    <location>
        <begin position="142"/>
        <end position="237"/>
    </location>
</feature>
<evidence type="ECO:0000256" key="7">
    <source>
        <dbReference type="ARBA" id="ARBA00023034"/>
    </source>
</evidence>
<comment type="similarity">
    <text evidence="2">Belongs to the CASP family.</text>
</comment>
<gene>
    <name evidence="15" type="primary">LOC112280090</name>
</gene>
<keyword evidence="16" id="KW-1185">Reference proteome</keyword>
<dbReference type="Proteomes" id="UP000006727">
    <property type="component" value="Chromosome 3"/>
</dbReference>
<dbReference type="EnsemblPlants" id="Pp3c3_5600V3.7">
    <property type="protein sequence ID" value="Pp3c3_5600V3.7"/>
    <property type="gene ID" value="Pp3c3_5600"/>
</dbReference>
<feature type="region of interest" description="Disordered" evidence="11">
    <location>
        <begin position="1"/>
        <end position="23"/>
    </location>
</feature>
<dbReference type="EMBL" id="ABEU02000003">
    <property type="status" value="NOT_ANNOTATED_CDS"/>
    <property type="molecule type" value="Genomic_DNA"/>
</dbReference>
<keyword evidence="9 12" id="KW-0472">Membrane</keyword>
<dbReference type="AlphaFoldDB" id="A0A7I4FN74"/>
<dbReference type="Pfam" id="PF25398">
    <property type="entry name" value="CUX1_N"/>
    <property type="match status" value="1"/>
</dbReference>
<evidence type="ECO:0000256" key="8">
    <source>
        <dbReference type="ARBA" id="ARBA00023054"/>
    </source>
</evidence>
<proteinExistence type="inferred from homology"/>
<evidence type="ECO:0000256" key="12">
    <source>
        <dbReference type="SAM" id="Phobius"/>
    </source>
</evidence>
<dbReference type="InterPro" id="IPR012955">
    <property type="entry name" value="CASP_C"/>
</dbReference>
<reference evidence="15 16" key="2">
    <citation type="journal article" date="2018" name="Plant J.">
        <title>The Physcomitrella patens chromosome-scale assembly reveals moss genome structure and evolution.</title>
        <authorList>
            <person name="Lang D."/>
            <person name="Ullrich K.K."/>
            <person name="Murat F."/>
            <person name="Fuchs J."/>
            <person name="Jenkins J."/>
            <person name="Haas F.B."/>
            <person name="Piednoel M."/>
            <person name="Gundlach H."/>
            <person name="Van Bel M."/>
            <person name="Meyberg R."/>
            <person name="Vives C."/>
            <person name="Morata J."/>
            <person name="Symeonidi A."/>
            <person name="Hiss M."/>
            <person name="Muchero W."/>
            <person name="Kamisugi Y."/>
            <person name="Saleh O."/>
            <person name="Blanc G."/>
            <person name="Decker E.L."/>
            <person name="van Gessel N."/>
            <person name="Grimwood J."/>
            <person name="Hayes R.D."/>
            <person name="Graham S.W."/>
            <person name="Gunter L.E."/>
            <person name="McDaniel S.F."/>
            <person name="Hoernstein S.N.W."/>
            <person name="Larsson A."/>
            <person name="Li F.W."/>
            <person name="Perroud P.F."/>
            <person name="Phillips J."/>
            <person name="Ranjan P."/>
            <person name="Rokshar D.S."/>
            <person name="Rothfels C.J."/>
            <person name="Schneider L."/>
            <person name="Shu S."/>
            <person name="Stevenson D.W."/>
            <person name="Thummler F."/>
            <person name="Tillich M."/>
            <person name="Villarreal Aguilar J.C."/>
            <person name="Widiez T."/>
            <person name="Wong G.K."/>
            <person name="Wymore A."/>
            <person name="Zhang Y."/>
            <person name="Zimmer A.D."/>
            <person name="Quatrano R.S."/>
            <person name="Mayer K.F.X."/>
            <person name="Goodstein D."/>
            <person name="Casacuberta J.M."/>
            <person name="Vandepoele K."/>
            <person name="Reski R."/>
            <person name="Cuming A.C."/>
            <person name="Tuskan G.A."/>
            <person name="Maumus F."/>
            <person name="Salse J."/>
            <person name="Schmutz J."/>
            <person name="Rensing S.A."/>
        </authorList>
    </citation>
    <scope>NUCLEOTIDE SEQUENCE [LARGE SCALE GENOMIC DNA]</scope>
    <source>
        <strain evidence="15 16">cv. Gransden 2004</strain>
    </source>
</reference>
<dbReference type="GeneID" id="112280090"/>
<reference evidence="15 16" key="1">
    <citation type="journal article" date="2008" name="Science">
        <title>The Physcomitrella genome reveals evolutionary insights into the conquest of land by plants.</title>
        <authorList>
            <person name="Rensing S."/>
            <person name="Lang D."/>
            <person name="Zimmer A."/>
            <person name="Terry A."/>
            <person name="Salamov A."/>
            <person name="Shapiro H."/>
            <person name="Nishiyama T."/>
            <person name="Perroud P.-F."/>
            <person name="Lindquist E."/>
            <person name="Kamisugi Y."/>
            <person name="Tanahashi T."/>
            <person name="Sakakibara K."/>
            <person name="Fujita T."/>
            <person name="Oishi K."/>
            <person name="Shin-I T."/>
            <person name="Kuroki Y."/>
            <person name="Toyoda A."/>
            <person name="Suzuki Y."/>
            <person name="Hashimoto A."/>
            <person name="Yamaguchi K."/>
            <person name="Sugano A."/>
            <person name="Kohara Y."/>
            <person name="Fujiyama A."/>
            <person name="Anterola A."/>
            <person name="Aoki S."/>
            <person name="Ashton N."/>
            <person name="Barbazuk W.B."/>
            <person name="Barker E."/>
            <person name="Bennetzen J."/>
            <person name="Bezanilla M."/>
            <person name="Blankenship R."/>
            <person name="Cho S.H."/>
            <person name="Dutcher S."/>
            <person name="Estelle M."/>
            <person name="Fawcett J.A."/>
            <person name="Gundlach H."/>
            <person name="Hanada K."/>
            <person name="Heyl A."/>
            <person name="Hicks K.A."/>
            <person name="Hugh J."/>
            <person name="Lohr M."/>
            <person name="Mayer K."/>
            <person name="Melkozernov A."/>
            <person name="Murata T."/>
            <person name="Nelson D."/>
            <person name="Pils B."/>
            <person name="Prigge M."/>
            <person name="Reiss B."/>
            <person name="Renner T."/>
            <person name="Rombauts S."/>
            <person name="Rushton P."/>
            <person name="Sanderfoot A."/>
            <person name="Schween G."/>
            <person name="Shiu S.-H."/>
            <person name="Stueber K."/>
            <person name="Theodoulou F.L."/>
            <person name="Tu H."/>
            <person name="Van de Peer Y."/>
            <person name="Verrier P.J."/>
            <person name="Waters E."/>
            <person name="Wood A."/>
            <person name="Yang L."/>
            <person name="Cove D."/>
            <person name="Cuming A."/>
            <person name="Hasebe M."/>
            <person name="Lucas S."/>
            <person name="Mishler D.B."/>
            <person name="Reski R."/>
            <person name="Grigoriev I."/>
            <person name="Quatrano R.S."/>
            <person name="Boore J.L."/>
        </authorList>
    </citation>
    <scope>NUCLEOTIDE SEQUENCE [LARGE SCALE GENOMIC DNA]</scope>
    <source>
        <strain evidence="15 16">cv. Gransden 2004</strain>
    </source>
</reference>
<comment type="subcellular location">
    <subcellularLocation>
        <location evidence="1">Golgi apparatus membrane</location>
        <topology evidence="1">Single-pass type IV membrane protein</topology>
    </subcellularLocation>
</comment>
<name>A0A7I4FN74_PHYPA</name>
<dbReference type="EnsemblPlants" id="Pp3c3_5600V3.8">
    <property type="protein sequence ID" value="Pp3c3_5600V3.8"/>
    <property type="gene ID" value="Pp3c3_5600"/>
</dbReference>
<evidence type="ECO:0000256" key="10">
    <source>
        <dbReference type="SAM" id="Coils"/>
    </source>
</evidence>
<dbReference type="RefSeq" id="XP_024370889.1">
    <property type="nucleotide sequence ID" value="XM_024515121.2"/>
</dbReference>
<sequence length="689" mass="79757">MGSDGGVSDGGVDKETTQRQAIPAFNSSSPMLLVLTFWRDLDLEKWRAELDDQGLRIGDNQENSLKNRRKLAESTRDFKKASNEEKAKAFPALLKGYQEEVDNLTKRAKFGENAFLNVYQKLYEAPDPVPALSSGAELATRLAELDSDYRKMKQELEEYRSEAAHLRNQQATVRRLEERNRLLEQQMEEKVKEIVEMKQRSLAEENQKNIEIIREREAFLQNQLRAAKESVQNMQRLHEYGQTQLFNLHAQSEEVSAAKQSELNLLTDEVDRSQARLLSLEREKEQLRSELQAVNNQEVHLQERLNEEASSNLEVSLKAKEKIISELHYELHTIESTLSNEREQHLVEVKRLNALLNEKDLVLQVLQKELSERPTPKQVEDLRKQVKILQAVGYNSVEAEDWEIATRGEDIGKLETLLLDKNRKMEHELTQFKVQLSERTEAALAAVEKVRELEAQVTKHKALIVKLEEDIVKGYGPSHDRRPTKHSDDWDLPDSGINDSSEQHESSKGVGGEDRNSMLQVICSQRDRFRQRLRVTEEELRASRDRCQLLTADVERSKADNVKLYEKMRFVQDYTKEGPVSRNKKRGEDLESGMGGDVESRYKKMYEDDINPFTAFSKKEKDRRYRELGLRDKITLTSGRFLLGNKYARTFIFFYSIALHLLVFASMYRFSSLSHSAIRDREMGYNEGS</sequence>
<evidence type="ECO:0000256" key="4">
    <source>
        <dbReference type="ARBA" id="ARBA00022448"/>
    </source>
</evidence>
<accession>A0A7I4FN74</accession>
<evidence type="ECO:0000256" key="5">
    <source>
        <dbReference type="ARBA" id="ARBA00022692"/>
    </source>
</evidence>
<reference evidence="15" key="3">
    <citation type="submission" date="2020-12" db="UniProtKB">
        <authorList>
            <consortium name="EnsemblPlants"/>
        </authorList>
    </citation>
    <scope>IDENTIFICATION</scope>
</reference>
<dbReference type="PANTHER" id="PTHR14043">
    <property type="entry name" value="CCAAT DISPLACEMENT PROTEIN-RELATED"/>
    <property type="match status" value="1"/>
</dbReference>
<feature type="region of interest" description="Disordered" evidence="11">
    <location>
        <begin position="474"/>
        <end position="517"/>
    </location>
</feature>
<keyword evidence="4" id="KW-0813">Transport</keyword>
<keyword evidence="8 10" id="KW-0175">Coiled coil</keyword>
<organism evidence="15 16">
    <name type="scientific">Physcomitrium patens</name>
    <name type="common">Spreading-leaved earth moss</name>
    <name type="synonym">Physcomitrella patens</name>
    <dbReference type="NCBI Taxonomy" id="3218"/>
    <lineage>
        <taxon>Eukaryota</taxon>
        <taxon>Viridiplantae</taxon>
        <taxon>Streptophyta</taxon>
        <taxon>Embryophyta</taxon>
        <taxon>Bryophyta</taxon>
        <taxon>Bryophytina</taxon>
        <taxon>Bryopsida</taxon>
        <taxon>Funariidae</taxon>
        <taxon>Funariales</taxon>
        <taxon>Funariaceae</taxon>
        <taxon>Physcomitrium</taxon>
    </lineage>
</organism>